<feature type="compositionally biased region" description="Low complexity" evidence="8">
    <location>
        <begin position="1680"/>
        <end position="1690"/>
    </location>
</feature>
<dbReference type="GO" id="GO:0043138">
    <property type="term" value="F:3'-5' DNA helicase activity"/>
    <property type="evidence" value="ECO:0007669"/>
    <property type="project" value="TreeGrafter"/>
</dbReference>
<feature type="compositionally biased region" description="Basic and acidic residues" evidence="8">
    <location>
        <begin position="1188"/>
        <end position="1206"/>
    </location>
</feature>
<gene>
    <name evidence="12 13" type="primary">LOC117650447</name>
</gene>
<name>A0A6P8ZY79_THRPL</name>
<feature type="region of interest" description="Disordered" evidence="8">
    <location>
        <begin position="1652"/>
        <end position="1720"/>
    </location>
</feature>
<dbReference type="GO" id="GO:0005634">
    <property type="term" value="C:nucleus"/>
    <property type="evidence" value="ECO:0007669"/>
    <property type="project" value="UniProtKB-SubCell"/>
</dbReference>
<dbReference type="InterPro" id="IPR011545">
    <property type="entry name" value="DEAD/DEAH_box_helicase_dom"/>
</dbReference>
<dbReference type="GO" id="GO:0000400">
    <property type="term" value="F:four-way junction DNA binding"/>
    <property type="evidence" value="ECO:0007669"/>
    <property type="project" value="TreeGrafter"/>
</dbReference>
<sequence>MWGDDNDEDLLRAMEESRRMYEEVEVPRLSQQIRAPSPNPIRDDSKAGPSSSYAEEPFKRPYQSTPNQVEDVPEQELYDGSEAEGFNLKTGQVWVYPTSDKYPVRTYQREIVEKALFSNTLVSLPTGLGKTFIAAVVMYNYYMWYPKGKIIFMAPTKPLVAQQIENCINILGIPESDTAEMTGALSSKMRAVMWKEKRVFFLTPQCVQNDLTSSVCPAKAVKCVVIDEAHRALGDHAYAQVIRILNSYEVRFRVLALSATPGSDLEAVQKVVTNLMISHIELRSEDSADIVPYTHQRKLELMVVDVGPTIYRIRAKFIGIATEYAKSLQQQRLLFGNVGSMARFSVLKEWENFRQEGARGMDPARSNKINTDFSLVHTFVHGLELLQTYGLRLLLNHIKGALNKGDLAANRLSVNDDLKALIDEIESVLNPVEIDDEEGGTSKKRLVYGHPKLDRLQEIIVSHFENFERKGEATRTIVFCEYREGVMEICEMLKNFQPLVKPVAFMGQSVGKTSKGISQKQQLEIMEKFKKGIYNTLVSTSVGEEGLDIGEVDLIICFDAKNSPIRQVQRMGRTGRKRQGKIIMLVTRGKEEMKYNQGLFKKKSVGSILLNRENLASHLLEESPRMLPPGIQPKYTERKVIPAPSKPKSNQQDLRKMFQKRTAGGGAGTSKSSVVVKPHIGKVDFLSAEDFAEMKLVWDNIEDCCVFDKIPLRKEFWSKSAEVIENQLPDPRNIDLATYLEFMRFKQRTHVIGNSSDSVLLTTLLSWADDKRDSDQSGGFSSQITSTQLWPTKSKKRGRPPTSDDKSPNPPKKRGRPKKATTCNSPFKPKEVTSPDNPLPPPNKPKSKPQFIDDDEFSPQDPPPIQGPSTSVFLAPLPPPPVSSRPADTSTKSSIVDKSSIAVVDEIIIDSDEDDDFNQSSSGFAYMSSQANRQDLYSDLSRALKNQAPDEDEDGCLICDAFFPCSSLNSFVLQKKAKVDVTWESMRKSLEEAVKLVPQLTKDVLSKYHKPIQSQRLVSLTPKYEFPDDEIFDGLLCGGVGDLSSYNTSNTHHKPRTSSEVNQSDIKMETIEEENLKQETTDFPTVEYSSSSAVLACSTPRKEQQAKEEKHQFDQDDSFDFLGLSHIDDVFVSQHDKKSDGLKWLDKTSKDSNVAKPLPMKASKSPENNENQFVCTASLKTPKLSPVKPKESVKEECVTPSKKDSVPNEQVSPILGSQAMKKPRLGLRLRKRHSLNESISSRELDGVSNTLERNQSVKREPECTDEVVTSSSEIVPSQNCFIPPKGDFDLFDDDFFKLSGQESSNKSEIDDSLKEAILQKAMEAKAKPAEENFTQKMKKLCETSESLTQFMDMAASEERSNHVQIVRAVSSSPEFRPSPTPSPSPRTSPIMDGGFNDAICMNDDGAASEEDLFADCDGDSHVDSFLCRINSTEFASQKQPSQQIAKEVSQSLLSLKEANPTSRNILDSDNAKLLNGERNDVKDEAVPSTDRSLSPVLIPVQTVRKPSKLSLKKTKTEVSKSVTEQQVIEDRAVSLKTETPPKNYESEIKKQVKEKKQPDMNSEIDFSTFGDEFNNSWLLSQEKELENAHTNNAPSKCDDNVSDSMKCSQDLVNQNEVELCQNSRSVRDCSPENELDVAFAKLKAAQKRLRDSFEGSVSTSNGPSGASSWFQTRQNDTPFSSKIQPSSSKLSRGKKLSRTANISSVAKNKPMFSSPSKSGWLSTKNTKAVNNVISPKDDSTEKSKLNLSDFCDDSLLDVFEMPTIPTTENPKTSFKEYKEAKGDEDVVVVLSSDDETVIPGKKKGKNCVLDLTSSSEEGLLLKHTDFAVDGTTIDSPLVKKRNGDFLDTSSSSYNFIKKPRSTKSLRAAGVPSDSSNIVKTLDLSNFCDESLLSNLDESSSANVIKGAPSRRRQDFLSSSEEEDFVRKDKKVLKVKKKEAKKVKKSKKANGFIVSEAVESDDGKHNSSDGESTSLDELDSSFINDSQPEASQSVVDIHAKYLQSVKSPGTGLGRFKIPNRLPEMDMDNVYSQYPDADELEQTYADDSFCVDDEPTQYEPEMSLLELAEARLKAERKEKRRLKKALKNGDTAPKRVRALESDESEEEIQVKKKRKRICVLEETMCEREVTPVKALLPSVKPDKTTESKVVTTMSVVEDTKNSKVKEIDDSDLASLFNDDFDFDSIPDPTPAVTTKPPPQAQPSSFKFVKKTPFLQSGGSTVKAIPHNGWKMSGDCSNLTNNLASTSRQAAVSNTTSYVPKGSHNAPDVVQKPVSSAIVAPSENKSKPTGMMMKVFIIASSRQIATSPDLLRVLRVNYQITLVPCAVQDADFIVSWRLGVCRILSSDLKDRKKLEELVKKLKLSFGKPHLIVENDRIKSLATSGYAKKGKKGKVPIPAEQSPQTLSPWSANIGCGNAALLRQAGVQLLFSQNFDETARFLAKLGMKETKAGHGIPEIAYNLPDELETRLEFFCSLPCVNYAFALKLLGNFATLSEFFSRCSTVLNIVNNLGVDINAAKRIFSVISEAHL</sequence>
<dbReference type="RefSeq" id="XP_034249793.1">
    <property type="nucleotide sequence ID" value="XM_034393902.1"/>
</dbReference>
<feature type="region of interest" description="Disordered" evidence="8">
    <location>
        <begin position="1958"/>
        <end position="1988"/>
    </location>
</feature>
<dbReference type="SUPFAM" id="SSF52540">
    <property type="entry name" value="P-loop containing nucleoside triphosphate hydrolases"/>
    <property type="match status" value="1"/>
</dbReference>
<dbReference type="InterPro" id="IPR014001">
    <property type="entry name" value="Helicase_ATP-bd"/>
</dbReference>
<evidence type="ECO:0000313" key="11">
    <source>
        <dbReference type="Proteomes" id="UP000515158"/>
    </source>
</evidence>
<accession>A0A6P8ZY79</accession>
<feature type="compositionally biased region" description="Pro residues" evidence="8">
    <location>
        <begin position="1376"/>
        <end position="1386"/>
    </location>
</feature>
<protein>
    <submittedName>
        <fullName evidence="12 13">Uncharacterized protein LOC117650447</fullName>
    </submittedName>
</protein>
<dbReference type="Gene3D" id="1.10.150.20">
    <property type="entry name" value="5' to 3' exonuclease, C-terminal subdomain"/>
    <property type="match status" value="1"/>
</dbReference>
<dbReference type="Pfam" id="PF00271">
    <property type="entry name" value="Helicase_C"/>
    <property type="match status" value="1"/>
</dbReference>
<evidence type="ECO:0000256" key="7">
    <source>
        <dbReference type="ARBA" id="ARBA00023242"/>
    </source>
</evidence>
<evidence type="ECO:0000259" key="10">
    <source>
        <dbReference type="PROSITE" id="PS51194"/>
    </source>
</evidence>
<dbReference type="InterPro" id="IPR044749">
    <property type="entry name" value="FANCM_DEXDc"/>
</dbReference>
<dbReference type="CDD" id="cd18033">
    <property type="entry name" value="DEXDc_FANCM"/>
    <property type="match status" value="1"/>
</dbReference>
<dbReference type="SMART" id="SM00490">
    <property type="entry name" value="HELICc"/>
    <property type="match status" value="1"/>
</dbReference>
<keyword evidence="6" id="KW-0067">ATP-binding</keyword>
<keyword evidence="11" id="KW-1185">Reference proteome</keyword>
<feature type="region of interest" description="Disordered" evidence="8">
    <location>
        <begin position="1369"/>
        <end position="1389"/>
    </location>
</feature>
<evidence type="ECO:0000256" key="3">
    <source>
        <dbReference type="ARBA" id="ARBA00022741"/>
    </source>
</evidence>
<feature type="compositionally biased region" description="Polar residues" evidence="8">
    <location>
        <begin position="1699"/>
        <end position="1720"/>
    </location>
</feature>
<feature type="domain" description="Helicase ATP-binding" evidence="9">
    <location>
        <begin position="111"/>
        <end position="279"/>
    </location>
</feature>
<dbReference type="PANTHER" id="PTHR14025:SF20">
    <property type="entry name" value="FANCONI ANEMIA GROUP M PROTEIN"/>
    <property type="match status" value="1"/>
</dbReference>
<dbReference type="GO" id="GO:0016787">
    <property type="term" value="F:hydrolase activity"/>
    <property type="evidence" value="ECO:0007669"/>
    <property type="project" value="UniProtKB-KW"/>
</dbReference>
<feature type="compositionally biased region" description="Polar residues" evidence="8">
    <location>
        <begin position="1655"/>
        <end position="1679"/>
    </location>
</feature>
<evidence type="ECO:0000313" key="13">
    <source>
        <dbReference type="RefSeq" id="XP_034249793.1"/>
    </source>
</evidence>
<dbReference type="OrthoDB" id="6513042at2759"/>
<keyword evidence="5" id="KW-0347">Helicase</keyword>
<comment type="subcellular location">
    <subcellularLocation>
        <location evidence="1">Nucleus</location>
    </subcellularLocation>
</comment>
<dbReference type="GO" id="GO:0005524">
    <property type="term" value="F:ATP binding"/>
    <property type="evidence" value="ECO:0007669"/>
    <property type="project" value="UniProtKB-KW"/>
</dbReference>
<dbReference type="PROSITE" id="PS51192">
    <property type="entry name" value="HELICASE_ATP_BIND_1"/>
    <property type="match status" value="1"/>
</dbReference>
<comment type="similarity">
    <text evidence="2">Belongs to the DEAD box helicase family. DEAH subfamily. FANCM sub-subfamily.</text>
</comment>
<feature type="compositionally biased region" description="Polar residues" evidence="8">
    <location>
        <begin position="1979"/>
        <end position="1988"/>
    </location>
</feature>
<dbReference type="RefSeq" id="XP_034249786.1">
    <property type="nucleotide sequence ID" value="XM_034393895.1"/>
</dbReference>
<dbReference type="CTD" id="57697"/>
<dbReference type="KEGG" id="tpal:117650447"/>
<dbReference type="Gene3D" id="3.40.50.300">
    <property type="entry name" value="P-loop containing nucleotide triphosphate hydrolases"/>
    <property type="match status" value="2"/>
</dbReference>
<keyword evidence="3" id="KW-0547">Nucleotide-binding</keyword>
<dbReference type="InterPro" id="IPR001650">
    <property type="entry name" value="Helicase_C-like"/>
</dbReference>
<dbReference type="GO" id="GO:0009378">
    <property type="term" value="F:four-way junction helicase activity"/>
    <property type="evidence" value="ECO:0007669"/>
    <property type="project" value="TreeGrafter"/>
</dbReference>
<evidence type="ECO:0000256" key="8">
    <source>
        <dbReference type="SAM" id="MobiDB-lite"/>
    </source>
</evidence>
<dbReference type="FunFam" id="3.40.50.300:FF:000861">
    <property type="entry name" value="Fanconi anemia, complementation group M"/>
    <property type="match status" value="1"/>
</dbReference>
<proteinExistence type="inferred from homology"/>
<dbReference type="CDD" id="cd18801">
    <property type="entry name" value="SF2_C_FANCM_Hef"/>
    <property type="match status" value="1"/>
</dbReference>
<evidence type="ECO:0000256" key="1">
    <source>
        <dbReference type="ARBA" id="ARBA00004123"/>
    </source>
</evidence>
<dbReference type="PROSITE" id="PS50330">
    <property type="entry name" value="UIM"/>
    <property type="match status" value="1"/>
</dbReference>
<dbReference type="GeneID" id="117650447"/>
<evidence type="ECO:0000259" key="9">
    <source>
        <dbReference type="PROSITE" id="PS51192"/>
    </source>
</evidence>
<feature type="domain" description="Helicase C-terminal" evidence="10">
    <location>
        <begin position="455"/>
        <end position="616"/>
    </location>
</feature>
<dbReference type="Gene3D" id="3.40.50.10130">
    <property type="match status" value="1"/>
</dbReference>
<dbReference type="InterPro" id="IPR003903">
    <property type="entry name" value="UIM_dom"/>
</dbReference>
<dbReference type="InterPro" id="IPR027417">
    <property type="entry name" value="P-loop_NTPase"/>
</dbReference>
<dbReference type="GO" id="GO:0045003">
    <property type="term" value="P:double-strand break repair via synthesis-dependent strand annealing"/>
    <property type="evidence" value="ECO:0007669"/>
    <property type="project" value="TreeGrafter"/>
</dbReference>
<feature type="region of interest" description="Disordered" evidence="8">
    <location>
        <begin position="21"/>
        <end position="67"/>
    </location>
</feature>
<dbReference type="GO" id="GO:0036297">
    <property type="term" value="P:interstrand cross-link repair"/>
    <property type="evidence" value="ECO:0007669"/>
    <property type="project" value="TreeGrafter"/>
</dbReference>
<feature type="compositionally biased region" description="Polar residues" evidence="8">
    <location>
        <begin position="776"/>
        <end position="791"/>
    </location>
</feature>
<feature type="region of interest" description="Disordered" evidence="8">
    <location>
        <begin position="772"/>
        <end position="894"/>
    </location>
</feature>
<evidence type="ECO:0000256" key="5">
    <source>
        <dbReference type="ARBA" id="ARBA00022806"/>
    </source>
</evidence>
<dbReference type="SMART" id="SM00487">
    <property type="entry name" value="DEXDc"/>
    <property type="match status" value="1"/>
</dbReference>
<evidence type="ECO:0000256" key="6">
    <source>
        <dbReference type="ARBA" id="ARBA00022840"/>
    </source>
</evidence>
<reference evidence="12 13" key="1">
    <citation type="submission" date="2025-04" db="UniProtKB">
        <authorList>
            <consortium name="RefSeq"/>
        </authorList>
    </citation>
    <scope>IDENTIFICATION</scope>
    <source>
        <tissue evidence="12 13">Total insect</tissue>
    </source>
</reference>
<dbReference type="PROSITE" id="PS51194">
    <property type="entry name" value="HELICASE_CTER"/>
    <property type="match status" value="1"/>
</dbReference>
<evidence type="ECO:0000256" key="4">
    <source>
        <dbReference type="ARBA" id="ARBA00022801"/>
    </source>
</evidence>
<keyword evidence="7" id="KW-0539">Nucleus</keyword>
<dbReference type="Proteomes" id="UP000515158">
    <property type="component" value="Unplaced"/>
</dbReference>
<dbReference type="PANTHER" id="PTHR14025">
    <property type="entry name" value="FANCONI ANEMIA GROUP M FANCM FAMILY MEMBER"/>
    <property type="match status" value="1"/>
</dbReference>
<organism evidence="12">
    <name type="scientific">Thrips palmi</name>
    <name type="common">Melon thrips</name>
    <dbReference type="NCBI Taxonomy" id="161013"/>
    <lineage>
        <taxon>Eukaryota</taxon>
        <taxon>Metazoa</taxon>
        <taxon>Ecdysozoa</taxon>
        <taxon>Arthropoda</taxon>
        <taxon>Hexapoda</taxon>
        <taxon>Insecta</taxon>
        <taxon>Pterygota</taxon>
        <taxon>Neoptera</taxon>
        <taxon>Paraneoptera</taxon>
        <taxon>Thysanoptera</taxon>
        <taxon>Terebrantia</taxon>
        <taxon>Thripoidea</taxon>
        <taxon>Thripidae</taxon>
        <taxon>Thrips</taxon>
    </lineage>
</organism>
<feature type="region of interest" description="Disordered" evidence="8">
    <location>
        <begin position="1185"/>
        <end position="1209"/>
    </location>
</feature>
<evidence type="ECO:0000313" key="12">
    <source>
        <dbReference type="RefSeq" id="XP_034249786.1"/>
    </source>
</evidence>
<keyword evidence="4" id="KW-0378">Hydrolase</keyword>
<dbReference type="Pfam" id="PF00270">
    <property type="entry name" value="DEAD"/>
    <property type="match status" value="1"/>
</dbReference>
<feature type="region of interest" description="Disordered" evidence="8">
    <location>
        <begin position="1246"/>
        <end position="1270"/>
    </location>
</feature>
<evidence type="ECO:0000256" key="2">
    <source>
        <dbReference type="ARBA" id="ARBA00009889"/>
    </source>
</evidence>